<evidence type="ECO:0000313" key="2">
    <source>
        <dbReference type="Proteomes" id="UP001732700"/>
    </source>
</evidence>
<protein>
    <submittedName>
        <fullName evidence="1">Uncharacterized protein</fullName>
    </submittedName>
</protein>
<accession>A0ACD5WXL8</accession>
<keyword evidence="2" id="KW-1185">Reference proteome</keyword>
<name>A0ACD5WXL8_AVESA</name>
<proteinExistence type="predicted"/>
<dbReference type="Proteomes" id="UP001732700">
    <property type="component" value="Chromosome 4C"/>
</dbReference>
<sequence>MLGILHRQVLLVLRLTFLASRDHLLLNQDRRTGALLGAGPRHHDGLWELDWLRLPSAAIAASLSAPVASSTSSFQQWHHLLGHLCGSRLSSLVHRGVLGSVSGNASLDCLGCRLGKQIQLPYPHSESMSELPFDLVHSDVWGPAPFALKGGHRYDVIFIDDFSRHT</sequence>
<dbReference type="EnsemblPlants" id="AVESA.00010b.r2.4CG1295000.1">
    <property type="protein sequence ID" value="AVESA.00010b.r2.4CG1295000.1.CDS"/>
    <property type="gene ID" value="AVESA.00010b.r2.4CG1295000"/>
</dbReference>
<reference evidence="1" key="1">
    <citation type="submission" date="2021-05" db="EMBL/GenBank/DDBJ databases">
        <authorList>
            <person name="Scholz U."/>
            <person name="Mascher M."/>
            <person name="Fiebig A."/>
        </authorList>
    </citation>
    <scope>NUCLEOTIDE SEQUENCE [LARGE SCALE GENOMIC DNA]</scope>
</reference>
<evidence type="ECO:0000313" key="1">
    <source>
        <dbReference type="EnsemblPlants" id="AVESA.00010b.r2.4CG1295000.1.CDS"/>
    </source>
</evidence>
<organism evidence="1 2">
    <name type="scientific">Avena sativa</name>
    <name type="common">Oat</name>
    <dbReference type="NCBI Taxonomy" id="4498"/>
    <lineage>
        <taxon>Eukaryota</taxon>
        <taxon>Viridiplantae</taxon>
        <taxon>Streptophyta</taxon>
        <taxon>Embryophyta</taxon>
        <taxon>Tracheophyta</taxon>
        <taxon>Spermatophyta</taxon>
        <taxon>Magnoliopsida</taxon>
        <taxon>Liliopsida</taxon>
        <taxon>Poales</taxon>
        <taxon>Poaceae</taxon>
        <taxon>BOP clade</taxon>
        <taxon>Pooideae</taxon>
        <taxon>Poodae</taxon>
        <taxon>Poeae</taxon>
        <taxon>Poeae Chloroplast Group 1 (Aveneae type)</taxon>
        <taxon>Aveninae</taxon>
        <taxon>Avena</taxon>
    </lineage>
</organism>
<reference evidence="1" key="2">
    <citation type="submission" date="2025-09" db="UniProtKB">
        <authorList>
            <consortium name="EnsemblPlants"/>
        </authorList>
    </citation>
    <scope>IDENTIFICATION</scope>
</reference>